<feature type="domain" description="Response regulatory" evidence="7">
    <location>
        <begin position="8"/>
        <end position="128"/>
    </location>
</feature>
<dbReference type="PROSITE" id="PS50110">
    <property type="entry name" value="RESPONSE_REGULATORY"/>
    <property type="match status" value="1"/>
</dbReference>
<dbReference type="CDD" id="cd17574">
    <property type="entry name" value="REC_OmpR"/>
    <property type="match status" value="1"/>
</dbReference>
<dbReference type="Proteomes" id="UP001589813">
    <property type="component" value="Unassembled WGS sequence"/>
</dbReference>
<dbReference type="InterPro" id="IPR001789">
    <property type="entry name" value="Sig_transdc_resp-reg_receiver"/>
</dbReference>
<gene>
    <name evidence="8" type="ORF">ACFFJP_02775</name>
</gene>
<sequence length="383" mass="44049">MTDTNELKIIYIEDDHQVAAMTLDYLQSKGHRVVHFDQWPANGFSAVRDQMPDMPDILILDVNLPGTDGYQLCQRFREEYLPDSAGVIFTSGLMDDEDIIKAFEVGADDYLVKPVRLAELSIKLQQVHQQRIEFVSRGEQAQAAMQMAFSAMRTSSELGEILRYQENIHRLPDAAAIAAASFEVLQHFDLQASMMFFHETEPLFFRFDGLEKSIERETMLATRARGRMYHWKQLTFLNYDYVSLLFHNMPLQDEERYGVLKDQICLLFNGMDTRLTALLMQRKDVEKQAKMKSASNVLAAIALESEQSSRAYSEQFERIMLDMQTNIKAELAQFNLIESEEEVLLGHIDEGLRQASDLFDESIANGRQQKELIEKVMSKLQSC</sequence>
<reference evidence="8 9" key="1">
    <citation type="submission" date="2024-09" db="EMBL/GenBank/DDBJ databases">
        <authorList>
            <person name="Sun Q."/>
            <person name="Mori K."/>
        </authorList>
    </citation>
    <scope>NUCLEOTIDE SEQUENCE [LARGE SCALE GENOMIC DNA]</scope>
    <source>
        <strain evidence="8 9">KCTC 23315</strain>
    </source>
</reference>
<evidence type="ECO:0000256" key="2">
    <source>
        <dbReference type="ARBA" id="ARBA00023012"/>
    </source>
</evidence>
<keyword evidence="1 6" id="KW-0597">Phosphoprotein</keyword>
<evidence type="ECO:0000259" key="7">
    <source>
        <dbReference type="PROSITE" id="PS50110"/>
    </source>
</evidence>
<protein>
    <submittedName>
        <fullName evidence="8">Response regulator transcription factor</fullName>
    </submittedName>
</protein>
<evidence type="ECO:0000313" key="9">
    <source>
        <dbReference type="Proteomes" id="UP001589813"/>
    </source>
</evidence>
<dbReference type="Gene3D" id="3.40.50.2300">
    <property type="match status" value="1"/>
</dbReference>
<name>A0ABV6BCI0_9GAMM</name>
<proteinExistence type="predicted"/>
<organism evidence="8 9">
    <name type="scientific">Rheinheimera tilapiae</name>
    <dbReference type="NCBI Taxonomy" id="875043"/>
    <lineage>
        <taxon>Bacteria</taxon>
        <taxon>Pseudomonadati</taxon>
        <taxon>Pseudomonadota</taxon>
        <taxon>Gammaproteobacteria</taxon>
        <taxon>Chromatiales</taxon>
        <taxon>Chromatiaceae</taxon>
        <taxon>Rheinheimera</taxon>
    </lineage>
</organism>
<evidence type="ECO:0000313" key="8">
    <source>
        <dbReference type="EMBL" id="MFC0047213.1"/>
    </source>
</evidence>
<evidence type="ECO:0000256" key="4">
    <source>
        <dbReference type="ARBA" id="ARBA00023125"/>
    </source>
</evidence>
<dbReference type="Pfam" id="PF00072">
    <property type="entry name" value="Response_reg"/>
    <property type="match status" value="1"/>
</dbReference>
<dbReference type="EMBL" id="JBHLXP010000001">
    <property type="protein sequence ID" value="MFC0047213.1"/>
    <property type="molecule type" value="Genomic_DNA"/>
</dbReference>
<dbReference type="RefSeq" id="WP_377240264.1">
    <property type="nucleotide sequence ID" value="NZ_JBHLXP010000001.1"/>
</dbReference>
<feature type="modified residue" description="4-aspartylphosphate" evidence="6">
    <location>
        <position position="61"/>
    </location>
</feature>
<evidence type="ECO:0000256" key="3">
    <source>
        <dbReference type="ARBA" id="ARBA00023015"/>
    </source>
</evidence>
<dbReference type="PANTHER" id="PTHR48111:SF1">
    <property type="entry name" value="TWO-COMPONENT RESPONSE REGULATOR ORR33"/>
    <property type="match status" value="1"/>
</dbReference>
<dbReference type="InterPro" id="IPR011006">
    <property type="entry name" value="CheY-like_superfamily"/>
</dbReference>
<keyword evidence="4" id="KW-0238">DNA-binding</keyword>
<keyword evidence="9" id="KW-1185">Reference proteome</keyword>
<evidence type="ECO:0000256" key="1">
    <source>
        <dbReference type="ARBA" id="ARBA00022553"/>
    </source>
</evidence>
<dbReference type="InterPro" id="IPR039420">
    <property type="entry name" value="WalR-like"/>
</dbReference>
<comment type="caution">
    <text evidence="8">The sequence shown here is derived from an EMBL/GenBank/DDBJ whole genome shotgun (WGS) entry which is preliminary data.</text>
</comment>
<dbReference type="PANTHER" id="PTHR48111">
    <property type="entry name" value="REGULATOR OF RPOS"/>
    <property type="match status" value="1"/>
</dbReference>
<evidence type="ECO:0000256" key="5">
    <source>
        <dbReference type="ARBA" id="ARBA00023163"/>
    </source>
</evidence>
<keyword evidence="2" id="KW-0902">Two-component regulatory system</keyword>
<keyword evidence="3" id="KW-0805">Transcription regulation</keyword>
<evidence type="ECO:0000256" key="6">
    <source>
        <dbReference type="PROSITE-ProRule" id="PRU00169"/>
    </source>
</evidence>
<keyword evidence="5" id="KW-0804">Transcription</keyword>
<dbReference type="SUPFAM" id="SSF52172">
    <property type="entry name" value="CheY-like"/>
    <property type="match status" value="1"/>
</dbReference>
<dbReference type="SMART" id="SM00448">
    <property type="entry name" value="REC"/>
    <property type="match status" value="1"/>
</dbReference>
<accession>A0ABV6BCI0</accession>